<feature type="transmembrane region" description="Helical" evidence="1">
    <location>
        <begin position="15"/>
        <end position="33"/>
    </location>
</feature>
<keyword evidence="3" id="KW-1185">Reference proteome</keyword>
<sequence>MPQWLNTWNAKMAKWLWWVVLLGIVASLPVVYARVQTETSANQVAIVMDYRDLLQVSSTQVDPRRFAEEQLDRLKEAGVAGMVVFESTLEELSWAGEVNVYNATQAALLEGRVSPPEDNGTYVVFNRPENAATLRPIVEWAFRHHGAEVTDWSVKGHTGLRLSMGYDDAMLRPMQPNPIAIRSLTEAGFLVIPRLSDRFDPFDQTEVARWLDFYQELGIDRVVFDGEAVTGYANDDKKSKGITRFAGELKEHGIGVAIFENLRIPQKGMSKLANLLDYNAIRAHSVSEAEMSAIKKPVLEDRLVLAVKDRNIRLLYLNAITVRDATKGQVTHPLQNIVDVLQGEEDEDGNTVSVGVVQQLRDFGFELGSPKAFQVEHAPAEKALRGIAMLGAIALVALTIGLFLPSLTLPALAAGAVGGAGLYVLSSTLMVQALALLTAIAAPTAAVVLLVKRIRTLREGAGEQKMPPLHRLGGALLLFVRTSILSLAAVPFVVALLNHISYSLVLQQFRGVSVLHLLPIALVAIYVFLYGSGNTVVGNARKILSMPLTVLWIVGFGALAAVGYYYLSRTGNSGQVTDIERAFRSLMENTFGVRPRIKEFMLGHPLFFAGIFLALRYRWATVLLVAGTIAQLSMVDTFAHIHTPFLLSLVRGLLGIGLGLLLGLVAIGVWQVLERLWKRWGKRILEDGV</sequence>
<feature type="transmembrane region" description="Helical" evidence="1">
    <location>
        <begin position="653"/>
        <end position="673"/>
    </location>
</feature>
<feature type="transmembrane region" description="Helical" evidence="1">
    <location>
        <begin position="472"/>
        <end position="497"/>
    </location>
</feature>
<name>A0ABV9FDF3_9BACL</name>
<keyword evidence="1" id="KW-1133">Transmembrane helix</keyword>
<feature type="transmembrane region" description="Helical" evidence="1">
    <location>
        <begin position="387"/>
        <end position="409"/>
    </location>
</feature>
<protein>
    <submittedName>
        <fullName evidence="2">DUF5693 family protein</fullName>
    </submittedName>
</protein>
<dbReference type="InterPro" id="IPR043748">
    <property type="entry name" value="DUF5693"/>
</dbReference>
<feature type="transmembrane region" description="Helical" evidence="1">
    <location>
        <begin position="543"/>
        <end position="567"/>
    </location>
</feature>
<reference evidence="3" key="1">
    <citation type="journal article" date="2019" name="Int. J. Syst. Evol. Microbiol.">
        <title>The Global Catalogue of Microorganisms (GCM) 10K type strain sequencing project: providing services to taxonomists for standard genome sequencing and annotation.</title>
        <authorList>
            <consortium name="The Broad Institute Genomics Platform"/>
            <consortium name="The Broad Institute Genome Sequencing Center for Infectious Disease"/>
            <person name="Wu L."/>
            <person name="Ma J."/>
        </authorList>
    </citation>
    <scope>NUCLEOTIDE SEQUENCE [LARGE SCALE GENOMIC DNA]</scope>
    <source>
        <strain evidence="3">CCUG 49571</strain>
    </source>
</reference>
<dbReference type="RefSeq" id="WP_378098026.1">
    <property type="nucleotide sequence ID" value="NZ_JBHSEP010000011.1"/>
</dbReference>
<keyword evidence="1" id="KW-0472">Membrane</keyword>
<evidence type="ECO:0000256" key="1">
    <source>
        <dbReference type="SAM" id="Phobius"/>
    </source>
</evidence>
<gene>
    <name evidence="2" type="ORF">ACFO3S_15775</name>
</gene>
<proteinExistence type="predicted"/>
<organism evidence="2 3">
    <name type="scientific">Cohnella hongkongensis</name>
    <dbReference type="NCBI Taxonomy" id="178337"/>
    <lineage>
        <taxon>Bacteria</taxon>
        <taxon>Bacillati</taxon>
        <taxon>Bacillota</taxon>
        <taxon>Bacilli</taxon>
        <taxon>Bacillales</taxon>
        <taxon>Paenibacillaceae</taxon>
        <taxon>Cohnella</taxon>
    </lineage>
</organism>
<evidence type="ECO:0000313" key="3">
    <source>
        <dbReference type="Proteomes" id="UP001596028"/>
    </source>
</evidence>
<dbReference type="Pfam" id="PF18949">
    <property type="entry name" value="DUF5693"/>
    <property type="match status" value="1"/>
</dbReference>
<dbReference type="Proteomes" id="UP001596028">
    <property type="component" value="Unassembled WGS sequence"/>
</dbReference>
<comment type="caution">
    <text evidence="2">The sequence shown here is derived from an EMBL/GenBank/DDBJ whole genome shotgun (WGS) entry which is preliminary data.</text>
</comment>
<keyword evidence="1" id="KW-0812">Transmembrane</keyword>
<evidence type="ECO:0000313" key="2">
    <source>
        <dbReference type="EMBL" id="MFC4599712.1"/>
    </source>
</evidence>
<accession>A0ABV9FDF3</accession>
<feature type="transmembrane region" description="Helical" evidence="1">
    <location>
        <begin position="622"/>
        <end position="641"/>
    </location>
</feature>
<feature type="transmembrane region" description="Helical" evidence="1">
    <location>
        <begin position="597"/>
        <end position="615"/>
    </location>
</feature>
<feature type="transmembrane region" description="Helical" evidence="1">
    <location>
        <begin position="429"/>
        <end position="451"/>
    </location>
</feature>
<dbReference type="EMBL" id="JBHSEP010000011">
    <property type="protein sequence ID" value="MFC4599712.1"/>
    <property type="molecule type" value="Genomic_DNA"/>
</dbReference>
<feature type="transmembrane region" description="Helical" evidence="1">
    <location>
        <begin position="509"/>
        <end position="531"/>
    </location>
</feature>